<feature type="compositionally biased region" description="Basic and acidic residues" evidence="1">
    <location>
        <begin position="86"/>
        <end position="100"/>
    </location>
</feature>
<feature type="compositionally biased region" description="Basic residues" evidence="1">
    <location>
        <begin position="174"/>
        <end position="183"/>
    </location>
</feature>
<feature type="domain" description="XRN2-binding (XTBD)" evidence="3">
    <location>
        <begin position="410"/>
        <end position="494"/>
    </location>
</feature>
<dbReference type="EnsemblMetazoa" id="ASIC007965-RA">
    <property type="protein sequence ID" value="ASIC007965-PA"/>
    <property type="gene ID" value="ASIC007965"/>
</dbReference>
<dbReference type="PROSITE" id="PS50174">
    <property type="entry name" value="G_PATCH"/>
    <property type="match status" value="1"/>
</dbReference>
<dbReference type="VEuPathDB" id="VectorBase:ASIS004978"/>
<dbReference type="EMBL" id="KE525019">
    <property type="protein sequence ID" value="KFB40478.1"/>
    <property type="molecule type" value="Genomic_DNA"/>
</dbReference>
<dbReference type="PANTHER" id="PTHR20923:SF1">
    <property type="entry name" value="G PATCH DOMAIN AND ANKYRIN REPEAT-CONTAINING PROTEIN 1"/>
    <property type="match status" value="1"/>
</dbReference>
<feature type="compositionally biased region" description="Basic and acidic residues" evidence="1">
    <location>
        <begin position="1"/>
        <end position="14"/>
    </location>
</feature>
<reference evidence="4 6" key="1">
    <citation type="journal article" date="2014" name="BMC Genomics">
        <title>Genome sequence of Anopheles sinensis provides insight into genetics basis of mosquito competence for malaria parasites.</title>
        <authorList>
            <person name="Zhou D."/>
            <person name="Zhang D."/>
            <person name="Ding G."/>
            <person name="Shi L."/>
            <person name="Hou Q."/>
            <person name="Ye Y."/>
            <person name="Xu Y."/>
            <person name="Zhou H."/>
            <person name="Xiong C."/>
            <person name="Li S."/>
            <person name="Yu J."/>
            <person name="Hong S."/>
            <person name="Yu X."/>
            <person name="Zou P."/>
            <person name="Chen C."/>
            <person name="Chang X."/>
            <person name="Wang W."/>
            <person name="Lv Y."/>
            <person name="Sun Y."/>
            <person name="Ma L."/>
            <person name="Shen B."/>
            <person name="Zhu C."/>
        </authorList>
    </citation>
    <scope>NUCLEOTIDE SEQUENCE [LARGE SCALE GENOMIC DNA]</scope>
</reference>
<evidence type="ECO:0000259" key="2">
    <source>
        <dbReference type="PROSITE" id="PS50174"/>
    </source>
</evidence>
<protein>
    <recommendedName>
        <fullName evidence="7">G-patch domain-containing protein</fullName>
    </recommendedName>
</protein>
<feature type="compositionally biased region" description="Polar residues" evidence="1">
    <location>
        <begin position="133"/>
        <end position="144"/>
    </location>
</feature>
<dbReference type="STRING" id="74873.A0A084VR84"/>
<evidence type="ECO:0008006" key="7">
    <source>
        <dbReference type="Google" id="ProtNLM"/>
    </source>
</evidence>
<dbReference type="Pfam" id="PF11952">
    <property type="entry name" value="XTBD"/>
    <property type="match status" value="1"/>
</dbReference>
<evidence type="ECO:0000313" key="6">
    <source>
        <dbReference type="Proteomes" id="UP000030765"/>
    </source>
</evidence>
<name>A0A084VR84_ANOSI</name>
<organism evidence="4">
    <name type="scientific">Anopheles sinensis</name>
    <name type="common">Mosquito</name>
    <dbReference type="NCBI Taxonomy" id="74873"/>
    <lineage>
        <taxon>Eukaryota</taxon>
        <taxon>Metazoa</taxon>
        <taxon>Ecdysozoa</taxon>
        <taxon>Arthropoda</taxon>
        <taxon>Hexapoda</taxon>
        <taxon>Insecta</taxon>
        <taxon>Pterygota</taxon>
        <taxon>Neoptera</taxon>
        <taxon>Endopterygota</taxon>
        <taxon>Diptera</taxon>
        <taxon>Nematocera</taxon>
        <taxon>Culicoidea</taxon>
        <taxon>Culicidae</taxon>
        <taxon>Anophelinae</taxon>
        <taxon>Anopheles</taxon>
    </lineage>
</organism>
<reference evidence="5" key="2">
    <citation type="submission" date="2020-05" db="UniProtKB">
        <authorList>
            <consortium name="EnsemblMetazoa"/>
        </authorList>
    </citation>
    <scope>IDENTIFICATION</scope>
</reference>
<dbReference type="VEuPathDB" id="VectorBase:ASIC007965"/>
<evidence type="ECO:0000313" key="4">
    <source>
        <dbReference type="EMBL" id="KFB40478.1"/>
    </source>
</evidence>
<evidence type="ECO:0000259" key="3">
    <source>
        <dbReference type="PROSITE" id="PS51827"/>
    </source>
</evidence>
<dbReference type="InterPro" id="IPR021859">
    <property type="entry name" value="XTBD"/>
</dbReference>
<dbReference type="GO" id="GO:0003676">
    <property type="term" value="F:nucleic acid binding"/>
    <property type="evidence" value="ECO:0007669"/>
    <property type="project" value="InterPro"/>
</dbReference>
<feature type="compositionally biased region" description="Polar residues" evidence="1">
    <location>
        <begin position="223"/>
        <end position="241"/>
    </location>
</feature>
<feature type="region of interest" description="Disordered" evidence="1">
    <location>
        <begin position="1"/>
        <end position="335"/>
    </location>
</feature>
<dbReference type="EMBL" id="ATLV01015530">
    <property type="status" value="NOT_ANNOTATED_CDS"/>
    <property type="molecule type" value="Genomic_DNA"/>
</dbReference>
<keyword evidence="6" id="KW-1185">Reference proteome</keyword>
<dbReference type="InterPro" id="IPR000467">
    <property type="entry name" value="G_patch_dom"/>
</dbReference>
<sequence length="764" mass="84081">MALKQHEIQAEPEKIRRKKSKKVDSTQDVNSYGNAEYELENQTESSIVDGKKAKKKVPSQIVASDNEEQLTEPPTKKVKKAKKKARVAEELETPVDHEEASAGPITDDGKKSKKKARILNAVEEADSFGTGDNDLSNLANSVNGKKSKKKMPATTLNLDLDVDDGEQLSEPVTKKVKKAKKKALLAEQNETLMADNGEGSAEPYTDGGKKSKKLARILDSSEVVDSSVNGESYDMTDSSAVNGKKAKKKASSKNLAVDDVEHPAEPPVKKIKKAKKKAPIAEDVEIPADYEQVSPEPAGKKSKKKARIQDLPQEMNAENDLDNLTNSGTVDGKKAKKKVLAKELAVDDGEQLTEPVTKKVKKSKKKALVAEEIETSAGNEEVTAKPPMNGGKKSKKKAATPNGAGTVDPFEKYHQPHEAADHWQLRRMFLEQNYKTLPEDELECMAQVFINVELLRCDYPPETMARLEELSGGIAQKYHEQRRYGPHRTLVSATYVAALKAQRKELIIPKKVDDASTEATSSHLDGVRKGPDPFVPIDRPQNLTEMLQNVIVINNNFEATIVAARRINRECGFEFVEHEQRGGFLLNVKAHVGGRNYVIGKAEGAVGGKPLKREAVADAMNYLYEHCYSLVRKKAPTEMSDLSVIPKTILESVDDELGGEKKPKKNYDPADIYAKLGESNMGFRLMEKMGWKGGSLGVRGDGIVNPVTASMKSDRGGLGHEKFAGGFSIEAVRQELNALRDGTQSQHIVFSKEFSKPERTEIHK</sequence>
<feature type="region of interest" description="Disordered" evidence="1">
    <location>
        <begin position="377"/>
        <end position="413"/>
    </location>
</feature>
<dbReference type="AlphaFoldDB" id="A0A084VR84"/>
<proteinExistence type="predicted"/>
<dbReference type="SMART" id="SM00443">
    <property type="entry name" value="G_patch"/>
    <property type="match status" value="1"/>
</dbReference>
<evidence type="ECO:0000313" key="5">
    <source>
        <dbReference type="EnsemblMetazoa" id="ASIC007965-PA"/>
    </source>
</evidence>
<feature type="compositionally biased region" description="Basic residues" evidence="1">
    <location>
        <begin position="269"/>
        <end position="278"/>
    </location>
</feature>
<dbReference type="InterPro" id="IPR039146">
    <property type="entry name" value="GPANK1"/>
</dbReference>
<dbReference type="Pfam" id="PF01585">
    <property type="entry name" value="G-patch"/>
    <property type="match status" value="1"/>
</dbReference>
<dbReference type="Proteomes" id="UP000030765">
    <property type="component" value="Unassembled WGS sequence"/>
</dbReference>
<accession>A0A084VR84</accession>
<feature type="compositionally biased region" description="Basic residues" evidence="1">
    <location>
        <begin position="76"/>
        <end position="85"/>
    </location>
</feature>
<feature type="compositionally biased region" description="Basic and acidic residues" evidence="1">
    <location>
        <begin position="259"/>
        <end position="268"/>
    </location>
</feature>
<dbReference type="PANTHER" id="PTHR20923">
    <property type="entry name" value="BAT4 PROTEIN-RELATED"/>
    <property type="match status" value="1"/>
</dbReference>
<dbReference type="PROSITE" id="PS51827">
    <property type="entry name" value="XTBD"/>
    <property type="match status" value="1"/>
</dbReference>
<evidence type="ECO:0000256" key="1">
    <source>
        <dbReference type="SAM" id="MobiDB-lite"/>
    </source>
</evidence>
<feature type="domain" description="G-patch" evidence="2">
    <location>
        <begin position="678"/>
        <end position="723"/>
    </location>
</feature>
<gene>
    <name evidence="4" type="ORF">ZHAS_00007965</name>
</gene>
<dbReference type="OrthoDB" id="2359216at2759"/>